<organism evidence="1 2">
    <name type="scientific">Brassica napus</name>
    <name type="common">Rape</name>
    <dbReference type="NCBI Taxonomy" id="3708"/>
    <lineage>
        <taxon>Eukaryota</taxon>
        <taxon>Viridiplantae</taxon>
        <taxon>Streptophyta</taxon>
        <taxon>Embryophyta</taxon>
        <taxon>Tracheophyta</taxon>
        <taxon>Spermatophyta</taxon>
        <taxon>Magnoliopsida</taxon>
        <taxon>eudicotyledons</taxon>
        <taxon>Gunneridae</taxon>
        <taxon>Pentapetalae</taxon>
        <taxon>rosids</taxon>
        <taxon>malvids</taxon>
        <taxon>Brassicales</taxon>
        <taxon>Brassicaceae</taxon>
        <taxon>Brassiceae</taxon>
        <taxon>Brassica</taxon>
    </lineage>
</organism>
<reference evidence="1 2" key="1">
    <citation type="journal article" date="2014" name="Science">
        <title>Plant genetics. Early allopolyploid evolution in the post-Neolithic Brassica napus oilseed genome.</title>
        <authorList>
            <person name="Chalhoub B."/>
            <person name="Denoeud F."/>
            <person name="Liu S."/>
            <person name="Parkin I.A."/>
            <person name="Tang H."/>
            <person name="Wang X."/>
            <person name="Chiquet J."/>
            <person name="Belcram H."/>
            <person name="Tong C."/>
            <person name="Samans B."/>
            <person name="Correa M."/>
            <person name="Da Silva C."/>
            <person name="Just J."/>
            <person name="Falentin C."/>
            <person name="Koh C.S."/>
            <person name="Le Clainche I."/>
            <person name="Bernard M."/>
            <person name="Bento P."/>
            <person name="Noel B."/>
            <person name="Labadie K."/>
            <person name="Alberti A."/>
            <person name="Charles M."/>
            <person name="Arnaud D."/>
            <person name="Guo H."/>
            <person name="Daviaud C."/>
            <person name="Alamery S."/>
            <person name="Jabbari K."/>
            <person name="Zhao M."/>
            <person name="Edger P.P."/>
            <person name="Chelaifa H."/>
            <person name="Tack D."/>
            <person name="Lassalle G."/>
            <person name="Mestiri I."/>
            <person name="Schnel N."/>
            <person name="Le Paslier M.C."/>
            <person name="Fan G."/>
            <person name="Renault V."/>
            <person name="Bayer P.E."/>
            <person name="Golicz A.A."/>
            <person name="Manoli S."/>
            <person name="Lee T.H."/>
            <person name="Thi V.H."/>
            <person name="Chalabi S."/>
            <person name="Hu Q."/>
            <person name="Fan C."/>
            <person name="Tollenaere R."/>
            <person name="Lu Y."/>
            <person name="Battail C."/>
            <person name="Shen J."/>
            <person name="Sidebottom C.H."/>
            <person name="Wang X."/>
            <person name="Canaguier A."/>
            <person name="Chauveau A."/>
            <person name="Berard A."/>
            <person name="Deniot G."/>
            <person name="Guan M."/>
            <person name="Liu Z."/>
            <person name="Sun F."/>
            <person name="Lim Y.P."/>
            <person name="Lyons E."/>
            <person name="Town C.D."/>
            <person name="Bancroft I."/>
            <person name="Wang X."/>
            <person name="Meng J."/>
            <person name="Ma J."/>
            <person name="Pires J.C."/>
            <person name="King G.J."/>
            <person name="Brunel D."/>
            <person name="Delourme R."/>
            <person name="Renard M."/>
            <person name="Aury J.M."/>
            <person name="Adams K.L."/>
            <person name="Batley J."/>
            <person name="Snowdon R.J."/>
            <person name="Tost J."/>
            <person name="Edwards D."/>
            <person name="Zhou Y."/>
            <person name="Hua W."/>
            <person name="Sharpe A.G."/>
            <person name="Paterson A.H."/>
            <person name="Guan C."/>
            <person name="Wincker P."/>
        </authorList>
    </citation>
    <scope>NUCLEOTIDE SEQUENCE [LARGE SCALE GENOMIC DNA]</scope>
    <source>
        <strain evidence="2">cv. Darmor-bzh</strain>
    </source>
</reference>
<name>A0A078ILH6_BRANA</name>
<accession>A0A078ILH6</accession>
<evidence type="ECO:0000313" key="1">
    <source>
        <dbReference type="EMBL" id="CDY51945.1"/>
    </source>
</evidence>
<sequence length="20" mass="2391">MCKIFCEFGFFHLPVMLSKI</sequence>
<evidence type="ECO:0000313" key="2">
    <source>
        <dbReference type="Proteomes" id="UP000028999"/>
    </source>
</evidence>
<keyword evidence="2" id="KW-1185">Reference proteome</keyword>
<proteinExistence type="predicted"/>
<dbReference type="Gramene" id="CDY51945">
    <property type="protein sequence ID" value="CDY51945"/>
    <property type="gene ID" value="GSBRNA2T00004534001"/>
</dbReference>
<dbReference type="AlphaFoldDB" id="A0A078ILH6"/>
<gene>
    <name evidence="1" type="primary">BnaA08g11730D</name>
    <name evidence="1" type="ORF">GSBRNA2T00004534001</name>
</gene>
<protein>
    <submittedName>
        <fullName evidence="1">BnaA08g11730D protein</fullName>
    </submittedName>
</protein>
<dbReference type="EMBL" id="LK033041">
    <property type="protein sequence ID" value="CDY51945.1"/>
    <property type="molecule type" value="Genomic_DNA"/>
</dbReference>
<dbReference type="PaxDb" id="3708-A0A078ILH6"/>
<dbReference type="Proteomes" id="UP000028999">
    <property type="component" value="Unassembled WGS sequence"/>
</dbReference>